<comment type="caution">
    <text evidence="2">The sequence shown here is derived from an EMBL/GenBank/DDBJ whole genome shotgun (WGS) entry which is preliminary data.</text>
</comment>
<gene>
    <name evidence="2" type="ORF">ACFFIP_00535</name>
</gene>
<feature type="domain" description="DUF4097" evidence="1">
    <location>
        <begin position="80"/>
        <end position="315"/>
    </location>
</feature>
<evidence type="ECO:0000313" key="3">
    <source>
        <dbReference type="Proteomes" id="UP001589797"/>
    </source>
</evidence>
<evidence type="ECO:0000313" key="2">
    <source>
        <dbReference type="EMBL" id="MFC0261147.1"/>
    </source>
</evidence>
<dbReference type="Pfam" id="PF13349">
    <property type="entry name" value="DUF4097"/>
    <property type="match status" value="1"/>
</dbReference>
<protein>
    <submittedName>
        <fullName evidence="2">DUF4097 family beta strand repeat-containing protein</fullName>
    </submittedName>
</protein>
<name>A0ABV6FND5_9BACT</name>
<dbReference type="Proteomes" id="UP001589797">
    <property type="component" value="Unassembled WGS sequence"/>
</dbReference>
<dbReference type="InterPro" id="IPR025164">
    <property type="entry name" value="Toastrack_DUF4097"/>
</dbReference>
<sequence>MKLTNKAFQVVLLFGLGLCLASCYVPEKTFTKDFEETFSGIKEIEVEGKFLEVSYEGKEGAQEVFLSAYLEAPESSGMDIRYRKSGSKLKIEVVGETSFSGWNFGDQFNGFISLVGPEEVKLNMVANSGSIDVMNVVHQKIDLKVNSGSIKAIALEVDEMNLSASSGSVKGEGMTGRIQCQVNSGQITFTDVVGDIEAKGSSGSMKFEEIEGNVNAKINSGSIRFNNVSSLGELSVSSGSIKAVDSGIGQFTSLNANSGSINIQTNSDLSQFNYDLTANSGSVKVGEKSSGKSVEIDNQAQYTIKGKVSSGSIKINN</sequence>
<reference evidence="2 3" key="1">
    <citation type="submission" date="2024-09" db="EMBL/GenBank/DDBJ databases">
        <authorList>
            <person name="Sun Q."/>
            <person name="Mori K."/>
        </authorList>
    </citation>
    <scope>NUCLEOTIDE SEQUENCE [LARGE SCALE GENOMIC DNA]</scope>
    <source>
        <strain evidence="2 3">CCM 7650</strain>
    </source>
</reference>
<keyword evidence="3" id="KW-1185">Reference proteome</keyword>
<organism evidence="2 3">
    <name type="scientific">Fontibacter flavus</name>
    <dbReference type="NCBI Taxonomy" id="654838"/>
    <lineage>
        <taxon>Bacteria</taxon>
        <taxon>Pseudomonadati</taxon>
        <taxon>Bacteroidota</taxon>
        <taxon>Cytophagia</taxon>
        <taxon>Cytophagales</taxon>
        <taxon>Cyclobacteriaceae</taxon>
        <taxon>Fontibacter</taxon>
    </lineage>
</organism>
<dbReference type="RefSeq" id="WP_382385601.1">
    <property type="nucleotide sequence ID" value="NZ_JBHLWI010000001.1"/>
</dbReference>
<proteinExistence type="predicted"/>
<evidence type="ECO:0000259" key="1">
    <source>
        <dbReference type="Pfam" id="PF13349"/>
    </source>
</evidence>
<accession>A0ABV6FND5</accession>
<dbReference type="EMBL" id="JBHLWI010000001">
    <property type="protein sequence ID" value="MFC0261147.1"/>
    <property type="molecule type" value="Genomic_DNA"/>
</dbReference>